<comment type="miscellaneous">
    <text evidence="6">The active site is a conserved redox-active cysteine residue, the peroxidatic cysteine (C(P)), which makes the nucleophilic attack on the peroxide substrate. The peroxide oxidizes the C(P)-SH to cysteine sulfenic acid (C(P)-SOH), which then reacts with another cysteine residue, the resolving cysteine (C(R)), to form a disulfide bridge. The disulfide is subsequently reduced by an appropriate electron donor to complete the catalytic cycle. In this atypical 2-Cys peroxiredoxin, C(R) is present in the same subunit to form an intramolecular disulfide. The disulfide is subsequently reduced by thioredoxin.</text>
</comment>
<dbReference type="EC" id="1.11.1.24" evidence="6"/>
<evidence type="ECO:0000256" key="2">
    <source>
        <dbReference type="ARBA" id="ARBA00022862"/>
    </source>
</evidence>
<dbReference type="InterPro" id="IPR050455">
    <property type="entry name" value="Tpx_Peroxidase_subfamily"/>
</dbReference>
<dbReference type="RefSeq" id="WP_073018771.1">
    <property type="nucleotide sequence ID" value="NZ_FQXU01000005.1"/>
</dbReference>
<dbReference type="InterPro" id="IPR036249">
    <property type="entry name" value="Thioredoxin-like_sf"/>
</dbReference>
<dbReference type="HAMAP" id="MF_00269">
    <property type="entry name" value="Tpx"/>
    <property type="match status" value="1"/>
</dbReference>
<dbReference type="NCBIfam" id="NF001808">
    <property type="entry name" value="PRK00522.1"/>
    <property type="match status" value="1"/>
</dbReference>
<keyword evidence="1 6" id="KW-0575">Peroxidase</keyword>
<evidence type="ECO:0000256" key="5">
    <source>
        <dbReference type="ARBA" id="ARBA00023284"/>
    </source>
</evidence>
<dbReference type="AlphaFoldDB" id="A0A1M5Y3R2"/>
<evidence type="ECO:0000313" key="9">
    <source>
        <dbReference type="Proteomes" id="UP000184241"/>
    </source>
</evidence>
<gene>
    <name evidence="6" type="primary">tpx</name>
    <name evidence="8" type="ORF">SAMN02745941_01826</name>
</gene>
<evidence type="ECO:0000256" key="3">
    <source>
        <dbReference type="ARBA" id="ARBA00023002"/>
    </source>
</evidence>
<dbReference type="Proteomes" id="UP000184241">
    <property type="component" value="Unassembled WGS sequence"/>
</dbReference>
<evidence type="ECO:0000256" key="6">
    <source>
        <dbReference type="HAMAP-Rule" id="MF_00269"/>
    </source>
</evidence>
<protein>
    <recommendedName>
        <fullName evidence="6">Thiol peroxidase</fullName>
        <shortName evidence="6">Tpx</shortName>
        <ecNumber evidence="6">1.11.1.24</ecNumber>
    </recommendedName>
    <alternativeName>
        <fullName evidence="6">Peroxiredoxin tpx</fullName>
        <shortName evidence="6">Prx</shortName>
    </alternativeName>
    <alternativeName>
        <fullName evidence="6">Thioredoxin peroxidase</fullName>
    </alternativeName>
    <alternativeName>
        <fullName evidence="6">Thioredoxin-dependent peroxiredoxin</fullName>
    </alternativeName>
</protein>
<dbReference type="PANTHER" id="PTHR43110:SF1">
    <property type="entry name" value="THIOL PEROXIDASE"/>
    <property type="match status" value="1"/>
</dbReference>
<comment type="catalytic activity">
    <reaction evidence="6">
        <text>a hydroperoxide + [thioredoxin]-dithiol = an alcohol + [thioredoxin]-disulfide + H2O</text>
        <dbReference type="Rhea" id="RHEA:62620"/>
        <dbReference type="Rhea" id="RHEA-COMP:10698"/>
        <dbReference type="Rhea" id="RHEA-COMP:10700"/>
        <dbReference type="ChEBI" id="CHEBI:15377"/>
        <dbReference type="ChEBI" id="CHEBI:29950"/>
        <dbReference type="ChEBI" id="CHEBI:30879"/>
        <dbReference type="ChEBI" id="CHEBI:35924"/>
        <dbReference type="ChEBI" id="CHEBI:50058"/>
        <dbReference type="EC" id="1.11.1.24"/>
    </reaction>
</comment>
<feature type="disulfide bond" description="Redox-active" evidence="6">
    <location>
        <begin position="58"/>
        <end position="92"/>
    </location>
</feature>
<dbReference type="CDD" id="cd03014">
    <property type="entry name" value="PRX_Atyp2cys"/>
    <property type="match status" value="1"/>
</dbReference>
<comment type="similarity">
    <text evidence="6">Belongs to the peroxiredoxin family. Tpx subfamily.</text>
</comment>
<accession>A0A1M5Y3R2</accession>
<dbReference type="SUPFAM" id="SSF52833">
    <property type="entry name" value="Thioredoxin-like"/>
    <property type="match status" value="1"/>
</dbReference>
<evidence type="ECO:0000256" key="4">
    <source>
        <dbReference type="ARBA" id="ARBA00023157"/>
    </source>
</evidence>
<dbReference type="InterPro" id="IPR013740">
    <property type="entry name" value="Redoxin"/>
</dbReference>
<dbReference type="EMBL" id="FQXU01000005">
    <property type="protein sequence ID" value="SHI06569.1"/>
    <property type="molecule type" value="Genomic_DNA"/>
</dbReference>
<sequence>MQVNFKGNPVTLVGKEVKVGDTFRDFVVSKNDLSPLTLKDTKGVRIFLAVPSVDTSVCDLEVRTFNEKVSELKGVTVYTVSMDLPFAQARWCAAEGIENVVTVSDYKDRAFGEATGTYVKELGLLTRAAFVVDSDNKVTHVEYLGEIAEQPKFEEIINAAKAAK</sequence>
<dbReference type="InterPro" id="IPR013766">
    <property type="entry name" value="Thioredoxin_domain"/>
</dbReference>
<dbReference type="Pfam" id="PF08534">
    <property type="entry name" value="Redoxin"/>
    <property type="match status" value="1"/>
</dbReference>
<dbReference type="InterPro" id="IPR018219">
    <property type="entry name" value="Tpx_CS"/>
</dbReference>
<dbReference type="InterPro" id="IPR002065">
    <property type="entry name" value="TPX"/>
</dbReference>
<keyword evidence="5 6" id="KW-0676">Redox-active center</keyword>
<dbReference type="GO" id="GO:0008379">
    <property type="term" value="F:thioredoxin peroxidase activity"/>
    <property type="evidence" value="ECO:0007669"/>
    <property type="project" value="UniProtKB-UniRule"/>
</dbReference>
<feature type="active site" description="Cysteine sulfenic acid (-SOH) intermediate" evidence="6">
    <location>
        <position position="58"/>
    </location>
</feature>
<dbReference type="Gene3D" id="3.40.30.10">
    <property type="entry name" value="Glutaredoxin"/>
    <property type="match status" value="1"/>
</dbReference>
<evidence type="ECO:0000256" key="1">
    <source>
        <dbReference type="ARBA" id="ARBA00022559"/>
    </source>
</evidence>
<organism evidence="8 9">
    <name type="scientific">Clostridium intestinale DSM 6191</name>
    <dbReference type="NCBI Taxonomy" id="1121320"/>
    <lineage>
        <taxon>Bacteria</taxon>
        <taxon>Bacillati</taxon>
        <taxon>Bacillota</taxon>
        <taxon>Clostridia</taxon>
        <taxon>Eubacteriales</taxon>
        <taxon>Clostridiaceae</taxon>
        <taxon>Clostridium</taxon>
    </lineage>
</organism>
<keyword evidence="3 6" id="KW-0560">Oxidoreductase</keyword>
<reference evidence="8 9" key="1">
    <citation type="submission" date="2016-11" db="EMBL/GenBank/DDBJ databases">
        <authorList>
            <person name="Jaros S."/>
            <person name="Januszkiewicz K."/>
            <person name="Wedrychowicz H."/>
        </authorList>
    </citation>
    <scope>NUCLEOTIDE SEQUENCE [LARGE SCALE GENOMIC DNA]</scope>
    <source>
        <strain evidence="8 9">DSM 6191</strain>
    </source>
</reference>
<evidence type="ECO:0000313" key="8">
    <source>
        <dbReference type="EMBL" id="SHI06569.1"/>
    </source>
</evidence>
<comment type="subunit">
    <text evidence="6">Homodimer.</text>
</comment>
<dbReference type="PROSITE" id="PS51352">
    <property type="entry name" value="THIOREDOXIN_2"/>
    <property type="match status" value="1"/>
</dbReference>
<keyword evidence="4 6" id="KW-1015">Disulfide bond</keyword>
<feature type="domain" description="Thioredoxin" evidence="7">
    <location>
        <begin position="17"/>
        <end position="162"/>
    </location>
</feature>
<comment type="function">
    <text evidence="6">Thiol-specific peroxidase that catalyzes the reduction of hydrogen peroxide and organic hydroperoxides to water and alcohols, respectively. Plays a role in cell protection against oxidative stress by detoxifying peroxides.</text>
</comment>
<dbReference type="PANTHER" id="PTHR43110">
    <property type="entry name" value="THIOL PEROXIDASE"/>
    <property type="match status" value="1"/>
</dbReference>
<name>A0A1M5Y3R2_9CLOT</name>
<proteinExistence type="inferred from homology"/>
<keyword evidence="2 6" id="KW-0049">Antioxidant</keyword>
<evidence type="ECO:0000259" key="7">
    <source>
        <dbReference type="PROSITE" id="PS51352"/>
    </source>
</evidence>
<dbReference type="PROSITE" id="PS01265">
    <property type="entry name" value="TPX"/>
    <property type="match status" value="1"/>
</dbReference>